<reference evidence="1 2" key="1">
    <citation type="submission" date="2007-01" db="EMBL/GenBank/DDBJ databases">
        <authorList>
            <person name="Haygood M."/>
            <person name="Podell S."/>
            <person name="Anderson C."/>
            <person name="Hopkinson B."/>
            <person name="Roe K."/>
            <person name="Barbeau K."/>
            <person name="Gaasterland T."/>
            <person name="Ferriera S."/>
            <person name="Johnson J."/>
            <person name="Kravitz S."/>
            <person name="Beeson K."/>
            <person name="Sutton G."/>
            <person name="Rogers Y.-H."/>
            <person name="Friedman R."/>
            <person name="Frazier M."/>
            <person name="Venter J.C."/>
        </authorList>
    </citation>
    <scope>NUCLEOTIDE SEQUENCE [LARGE SCALE GENOMIC DNA]</scope>
    <source>
        <strain evidence="1 2">ATCC 23134</strain>
    </source>
</reference>
<dbReference type="Proteomes" id="UP000004095">
    <property type="component" value="Unassembled WGS sequence"/>
</dbReference>
<dbReference type="EMBL" id="AAWS01000035">
    <property type="protein sequence ID" value="EAY26392.1"/>
    <property type="molecule type" value="Genomic_DNA"/>
</dbReference>
<dbReference type="RefSeq" id="WP_002701209.1">
    <property type="nucleotide sequence ID" value="NZ_AAWS01000035.1"/>
</dbReference>
<evidence type="ECO:0000313" key="1">
    <source>
        <dbReference type="EMBL" id="EAY26392.1"/>
    </source>
</evidence>
<accession>A1ZTH0</accession>
<protein>
    <submittedName>
        <fullName evidence="1">Uncharacterized protein</fullName>
    </submittedName>
</protein>
<proteinExistence type="predicted"/>
<keyword evidence="2" id="KW-1185">Reference proteome</keyword>
<name>A1ZTH0_MICM2</name>
<comment type="caution">
    <text evidence="1">The sequence shown here is derived from an EMBL/GenBank/DDBJ whole genome shotgun (WGS) entry which is preliminary data.</text>
</comment>
<dbReference type="AlphaFoldDB" id="A1ZTH0"/>
<evidence type="ECO:0000313" key="2">
    <source>
        <dbReference type="Proteomes" id="UP000004095"/>
    </source>
</evidence>
<organism evidence="1 2">
    <name type="scientific">Microscilla marina ATCC 23134</name>
    <dbReference type="NCBI Taxonomy" id="313606"/>
    <lineage>
        <taxon>Bacteria</taxon>
        <taxon>Pseudomonadati</taxon>
        <taxon>Bacteroidota</taxon>
        <taxon>Cytophagia</taxon>
        <taxon>Cytophagales</taxon>
        <taxon>Microscillaceae</taxon>
        <taxon>Microscilla</taxon>
    </lineage>
</organism>
<gene>
    <name evidence="1" type="ORF">M23134_04670</name>
</gene>
<sequence>MRQQDLETHQKITRLFDSGDETNIALACELIKGCGMPPVIVQKLKNNPEGSLYFFTNYGLVQHFAQSKTLDLSRLGLAVLPPAFTTLRNGEKLNCYS</sequence>